<dbReference type="GO" id="GO:0016192">
    <property type="term" value="P:vesicle-mediated transport"/>
    <property type="evidence" value="ECO:0007669"/>
    <property type="project" value="UniProtKB-KW"/>
</dbReference>
<feature type="binding site" evidence="15">
    <location>
        <position position="50"/>
    </location>
    <ligand>
        <name>GTP</name>
        <dbReference type="ChEBI" id="CHEBI:37565"/>
    </ligand>
</feature>
<organism evidence="17 18">
    <name type="scientific">Plectus sambesii</name>
    <dbReference type="NCBI Taxonomy" id="2011161"/>
    <lineage>
        <taxon>Eukaryota</taxon>
        <taxon>Metazoa</taxon>
        <taxon>Ecdysozoa</taxon>
        <taxon>Nematoda</taxon>
        <taxon>Chromadorea</taxon>
        <taxon>Plectida</taxon>
        <taxon>Plectina</taxon>
        <taxon>Plectoidea</taxon>
        <taxon>Plectidae</taxon>
        <taxon>Plectus</taxon>
    </lineage>
</organism>
<evidence type="ECO:0000256" key="7">
    <source>
        <dbReference type="ARBA" id="ARBA00022892"/>
    </source>
</evidence>
<dbReference type="SUPFAM" id="SSF52540">
    <property type="entry name" value="P-loop containing nucleoside triphosphate hydrolases"/>
    <property type="match status" value="1"/>
</dbReference>
<dbReference type="Proteomes" id="UP000887566">
    <property type="component" value="Unplaced"/>
</dbReference>
<evidence type="ECO:0000256" key="14">
    <source>
        <dbReference type="ARBA" id="ARBA00072176"/>
    </source>
</evidence>
<keyword evidence="9" id="KW-0333">Golgi apparatus</keyword>
<dbReference type="GO" id="GO:0000139">
    <property type="term" value="C:Golgi membrane"/>
    <property type="evidence" value="ECO:0007669"/>
    <property type="project" value="UniProtKB-SubCell"/>
</dbReference>
<reference evidence="18" key="1">
    <citation type="submission" date="2022-11" db="UniProtKB">
        <authorList>
            <consortium name="WormBaseParasite"/>
        </authorList>
    </citation>
    <scope>IDENTIFICATION</scope>
</reference>
<evidence type="ECO:0000256" key="11">
    <source>
        <dbReference type="ARBA" id="ARBA00023288"/>
    </source>
</evidence>
<evidence type="ECO:0000256" key="2">
    <source>
        <dbReference type="ARBA" id="ARBA00010290"/>
    </source>
</evidence>
<evidence type="ECO:0000313" key="18">
    <source>
        <dbReference type="WBParaSite" id="PSAMB.scaffold17439size1124.g37287.t1"/>
    </source>
</evidence>
<keyword evidence="10 15" id="KW-0342">GTP-binding</keyword>
<dbReference type="FunFam" id="3.40.50.300:FF:003500">
    <property type="entry name" value="ADP-ribosylation factor 1"/>
    <property type="match status" value="1"/>
</dbReference>
<accession>A0A914VB03</accession>
<evidence type="ECO:0000256" key="8">
    <source>
        <dbReference type="ARBA" id="ARBA00022927"/>
    </source>
</evidence>
<evidence type="ECO:0000256" key="10">
    <source>
        <dbReference type="ARBA" id="ARBA00023134"/>
    </source>
</evidence>
<dbReference type="SMART" id="SM00177">
    <property type="entry name" value="ARF"/>
    <property type="match status" value="1"/>
</dbReference>
<evidence type="ECO:0000256" key="13">
    <source>
        <dbReference type="ARBA" id="ARBA00054500"/>
    </source>
</evidence>
<dbReference type="GO" id="GO:0046872">
    <property type="term" value="F:metal ion binding"/>
    <property type="evidence" value="ECO:0007669"/>
    <property type="project" value="UniProtKB-KW"/>
</dbReference>
<evidence type="ECO:0000256" key="15">
    <source>
        <dbReference type="PIRSR" id="PIRSR606689-1"/>
    </source>
</evidence>
<dbReference type="WBParaSite" id="PSAMB.scaffold17439size1124.g37287.t1">
    <property type="protein sequence ID" value="PSAMB.scaffold17439size1124.g37287.t1"/>
    <property type="gene ID" value="PSAMB.scaffold17439size1124.g37287"/>
</dbReference>
<dbReference type="EC" id="3.6.5.2" evidence="3"/>
<evidence type="ECO:0000256" key="12">
    <source>
        <dbReference type="ARBA" id="ARBA00048098"/>
    </source>
</evidence>
<keyword evidence="6 15" id="KW-0547">Nucleotide-binding</keyword>
<dbReference type="InterPro" id="IPR027417">
    <property type="entry name" value="P-loop_NTPase"/>
</dbReference>
<keyword evidence="7" id="KW-0931">ER-Golgi transport</keyword>
<evidence type="ECO:0000256" key="4">
    <source>
        <dbReference type="ARBA" id="ARBA00022448"/>
    </source>
</evidence>
<dbReference type="InterPro" id="IPR005225">
    <property type="entry name" value="Small_GTP-bd"/>
</dbReference>
<evidence type="ECO:0000256" key="16">
    <source>
        <dbReference type="PIRSR" id="PIRSR606689-2"/>
    </source>
</evidence>
<keyword evidence="16" id="KW-0460">Magnesium</keyword>
<keyword evidence="17" id="KW-1185">Reference proteome</keyword>
<dbReference type="PROSITE" id="PS51417">
    <property type="entry name" value="ARF"/>
    <property type="match status" value="1"/>
</dbReference>
<evidence type="ECO:0000256" key="6">
    <source>
        <dbReference type="ARBA" id="ARBA00022741"/>
    </source>
</evidence>
<dbReference type="PANTHER" id="PTHR11711">
    <property type="entry name" value="ADP RIBOSYLATION FACTOR-RELATED"/>
    <property type="match status" value="1"/>
</dbReference>
<dbReference type="AlphaFoldDB" id="A0A914VB03"/>
<keyword evidence="4" id="KW-0813">Transport</keyword>
<name>A0A914VB03_9BILA</name>
<feature type="binding site" evidence="16">
    <location>
        <position position="27"/>
    </location>
    <ligand>
        <name>Mg(2+)</name>
        <dbReference type="ChEBI" id="CHEBI:18420"/>
    </ligand>
</feature>
<keyword evidence="11" id="KW-0449">Lipoprotein</keyword>
<evidence type="ECO:0000256" key="3">
    <source>
        <dbReference type="ARBA" id="ARBA00011984"/>
    </source>
</evidence>
<proteinExistence type="inferred from homology"/>
<dbReference type="NCBIfam" id="TIGR00231">
    <property type="entry name" value="small_GTP"/>
    <property type="match status" value="1"/>
</dbReference>
<keyword evidence="8" id="KW-0653">Protein transport</keyword>
<comment type="catalytic activity">
    <reaction evidence="12">
        <text>GTP + H2O = GDP + phosphate + H(+)</text>
        <dbReference type="Rhea" id="RHEA:19669"/>
        <dbReference type="ChEBI" id="CHEBI:15377"/>
        <dbReference type="ChEBI" id="CHEBI:15378"/>
        <dbReference type="ChEBI" id="CHEBI:37565"/>
        <dbReference type="ChEBI" id="CHEBI:43474"/>
        <dbReference type="ChEBI" id="CHEBI:58189"/>
        <dbReference type="EC" id="3.6.5.2"/>
    </reaction>
</comment>
<evidence type="ECO:0000256" key="5">
    <source>
        <dbReference type="ARBA" id="ARBA00022707"/>
    </source>
</evidence>
<feature type="binding site" evidence="16">
    <location>
        <position position="10"/>
    </location>
    <ligand>
        <name>Mg(2+)</name>
        <dbReference type="ChEBI" id="CHEBI:18420"/>
    </ligand>
</feature>
<keyword evidence="5" id="KW-0519">Myristate</keyword>
<dbReference type="GO" id="GO:0015031">
    <property type="term" value="P:protein transport"/>
    <property type="evidence" value="ECO:0007669"/>
    <property type="project" value="UniProtKB-KW"/>
</dbReference>
<dbReference type="GO" id="GO:0005525">
    <property type="term" value="F:GTP binding"/>
    <property type="evidence" value="ECO:0007669"/>
    <property type="project" value="UniProtKB-KW"/>
</dbReference>
<evidence type="ECO:0000256" key="9">
    <source>
        <dbReference type="ARBA" id="ARBA00023034"/>
    </source>
</evidence>
<dbReference type="Pfam" id="PF00025">
    <property type="entry name" value="Arf"/>
    <property type="match status" value="1"/>
</dbReference>
<dbReference type="InterPro" id="IPR024156">
    <property type="entry name" value="Small_GTPase_ARF"/>
</dbReference>
<keyword evidence="16" id="KW-0479">Metal-binding</keyword>
<comment type="function">
    <text evidence="13">Small GTPase involved in protein trafficking between different compartments. Modulates vesicle budding and uncoating within the Golgi complex. In its GTP-bound form, triggers the recruitment of coatomer proteins to the Golgi membrane. The hydrolysis of ARF1-bound GTP, which is mediated by ARFGAPs proteins, is required for dissociation of coat proteins from Golgi membranes and vesicles. Involved in endoplasmic reticulum dynamics during embryogenesis. Also required for adult germline function. Plays a role in cell shedding during embryogenesis probably by promoting the endocytosis of cell adhesion molecules. During neurogenesis, involved in cell autonomous Q.p neuroblast asymmetric divisions that generate one precursor cell and one apoptotic cell, probably by controlling endocytosis. Plays a role in maintaining mitochondrial morphology.</text>
</comment>
<protein>
    <recommendedName>
        <fullName evidence="14">ADP-ribosylation factor 1-like 2</fullName>
        <ecNumber evidence="3">3.6.5.2</ecNumber>
    </recommendedName>
</protein>
<dbReference type="Gene3D" id="3.40.50.300">
    <property type="entry name" value="P-loop containing nucleotide triphosphate hydrolases"/>
    <property type="match status" value="1"/>
</dbReference>
<dbReference type="InterPro" id="IPR006689">
    <property type="entry name" value="Small_GTPase_ARF/SAR"/>
</dbReference>
<sequence length="93" mass="10640">MSAWDQQRKTTLLYKLKHNEVVNTIPTLGFNVETITVGKGVTFTVWDVGGQEVLRNLWRYYYQGSAGLLFVVDSSDRARLQDAREEMMRVLGA</sequence>
<comment type="subcellular location">
    <subcellularLocation>
        <location evidence="1">Golgi apparatus membrane</location>
        <topology evidence="1">Lipid-anchor</topology>
        <orientation evidence="1">Cytoplasmic side</orientation>
    </subcellularLocation>
</comment>
<evidence type="ECO:0000256" key="1">
    <source>
        <dbReference type="ARBA" id="ARBA00004444"/>
    </source>
</evidence>
<comment type="similarity">
    <text evidence="2">Belongs to the small GTPase superfamily. Arf family.</text>
</comment>
<evidence type="ECO:0000313" key="17">
    <source>
        <dbReference type="Proteomes" id="UP000887566"/>
    </source>
</evidence>
<dbReference type="GO" id="GO:0003925">
    <property type="term" value="F:G protein activity"/>
    <property type="evidence" value="ECO:0007669"/>
    <property type="project" value="UniProtKB-EC"/>
</dbReference>